<accession>A0ABC8X5D3</accession>
<dbReference type="EMBL" id="OZ075123">
    <property type="protein sequence ID" value="CAL4920157.1"/>
    <property type="molecule type" value="Genomic_DNA"/>
</dbReference>
<name>A0ABC8X5D3_9POAL</name>
<sequence>MESMEESKLGSTNYSPANKGKPIGIGGRTEWTDLHSDSARSGRPAADRRGGWRSAAAPPCRLQLQWLCARFGLGIGNRVAWDEKGRRAASERDLLAGGWLPPPLHLSGSERWSGLSFPPIYSQR</sequence>
<dbReference type="Proteomes" id="UP001497457">
    <property type="component" value="Chromosome 13rd"/>
</dbReference>
<feature type="region of interest" description="Disordered" evidence="1">
    <location>
        <begin position="1"/>
        <end position="55"/>
    </location>
</feature>
<evidence type="ECO:0000256" key="1">
    <source>
        <dbReference type="SAM" id="MobiDB-lite"/>
    </source>
</evidence>
<gene>
    <name evidence="2" type="ORF">URODEC1_LOCUS20247</name>
</gene>
<evidence type="ECO:0000313" key="2">
    <source>
        <dbReference type="EMBL" id="CAL4920157.1"/>
    </source>
</evidence>
<protein>
    <submittedName>
        <fullName evidence="2">Uncharacterized protein</fullName>
    </submittedName>
</protein>
<dbReference type="AlphaFoldDB" id="A0ABC8X5D3"/>
<proteinExistence type="predicted"/>
<keyword evidence="3" id="KW-1185">Reference proteome</keyword>
<feature type="compositionally biased region" description="Basic and acidic residues" evidence="1">
    <location>
        <begin position="30"/>
        <end position="50"/>
    </location>
</feature>
<reference evidence="2 3" key="2">
    <citation type="submission" date="2024-10" db="EMBL/GenBank/DDBJ databases">
        <authorList>
            <person name="Ryan C."/>
        </authorList>
    </citation>
    <scope>NUCLEOTIDE SEQUENCE [LARGE SCALE GENOMIC DNA]</scope>
</reference>
<organism evidence="2 3">
    <name type="scientific">Urochloa decumbens</name>
    <dbReference type="NCBI Taxonomy" id="240449"/>
    <lineage>
        <taxon>Eukaryota</taxon>
        <taxon>Viridiplantae</taxon>
        <taxon>Streptophyta</taxon>
        <taxon>Embryophyta</taxon>
        <taxon>Tracheophyta</taxon>
        <taxon>Spermatophyta</taxon>
        <taxon>Magnoliopsida</taxon>
        <taxon>Liliopsida</taxon>
        <taxon>Poales</taxon>
        <taxon>Poaceae</taxon>
        <taxon>PACMAD clade</taxon>
        <taxon>Panicoideae</taxon>
        <taxon>Panicodae</taxon>
        <taxon>Paniceae</taxon>
        <taxon>Melinidinae</taxon>
        <taxon>Urochloa</taxon>
    </lineage>
</organism>
<evidence type="ECO:0000313" key="3">
    <source>
        <dbReference type="Proteomes" id="UP001497457"/>
    </source>
</evidence>
<reference evidence="3" key="1">
    <citation type="submission" date="2024-06" db="EMBL/GenBank/DDBJ databases">
        <authorList>
            <person name="Ryan C."/>
        </authorList>
    </citation>
    <scope>NUCLEOTIDE SEQUENCE [LARGE SCALE GENOMIC DNA]</scope>
</reference>